<dbReference type="GO" id="GO:0050136">
    <property type="term" value="F:NADH dehydrogenase (quinone) (non-electrogenic) activity"/>
    <property type="evidence" value="ECO:0007669"/>
    <property type="project" value="UniProtKB-UniRule"/>
</dbReference>
<feature type="transmembrane region" description="Helical" evidence="7">
    <location>
        <begin position="53"/>
        <end position="74"/>
    </location>
</feature>
<keyword evidence="4 7" id="KW-0812">Transmembrane</keyword>
<feature type="transmembrane region" description="Helical" evidence="7">
    <location>
        <begin position="106"/>
        <end position="129"/>
    </location>
</feature>
<comment type="subunit">
    <text evidence="7">NDH-1 is composed of 14 different subunits. Subunits NuoA, H, J, K, L, M, N constitute the membrane sector of the complex.</text>
</comment>
<dbReference type="GO" id="GO:0048038">
    <property type="term" value="F:quinone binding"/>
    <property type="evidence" value="ECO:0007669"/>
    <property type="project" value="UniProtKB-KW"/>
</dbReference>
<accession>A0A7W5FXV6</accession>
<dbReference type="HAMAP" id="MF_01394">
    <property type="entry name" value="NDH1_NuoA"/>
    <property type="match status" value="1"/>
</dbReference>
<evidence type="ECO:0000256" key="8">
    <source>
        <dbReference type="RuleBase" id="RU003639"/>
    </source>
</evidence>
<dbReference type="GO" id="GO:0030964">
    <property type="term" value="C:NADH dehydrogenase complex"/>
    <property type="evidence" value="ECO:0007669"/>
    <property type="project" value="TreeGrafter"/>
</dbReference>
<dbReference type="EC" id="7.1.1.-" evidence="7"/>
<dbReference type="InterPro" id="IPR000440">
    <property type="entry name" value="NADH_UbQ/plastoQ_OxRdtase_su3"/>
</dbReference>
<evidence type="ECO:0000256" key="1">
    <source>
        <dbReference type="ARBA" id="ARBA00004141"/>
    </source>
</evidence>
<keyword evidence="7" id="KW-1003">Cell membrane</keyword>
<proteinExistence type="inferred from homology"/>
<comment type="caution">
    <text evidence="9">The sequence shown here is derived from an EMBL/GenBank/DDBJ whole genome shotgun (WGS) entry which is preliminary data.</text>
</comment>
<protein>
    <recommendedName>
        <fullName evidence="7">NADH-quinone oxidoreductase subunit A</fullName>
        <ecNumber evidence="7">7.1.1.-</ecNumber>
    </recommendedName>
    <alternativeName>
        <fullName evidence="7">NADH dehydrogenase I subunit A</fullName>
    </alternativeName>
    <alternativeName>
        <fullName evidence="7">NDH-1 subunit A</fullName>
    </alternativeName>
    <alternativeName>
        <fullName evidence="7">NUO1</fullName>
    </alternativeName>
</protein>
<keyword evidence="10" id="KW-1185">Reference proteome</keyword>
<evidence type="ECO:0000313" key="10">
    <source>
        <dbReference type="Proteomes" id="UP000518315"/>
    </source>
</evidence>
<dbReference type="InterPro" id="IPR023043">
    <property type="entry name" value="NAD(P)H_OxRDtase_bac/plastid"/>
</dbReference>
<name>A0A7W5FXV6_9HYPH</name>
<comment type="catalytic activity">
    <reaction evidence="7 8">
        <text>a quinone + NADH + 5 H(+)(in) = a quinol + NAD(+) + 4 H(+)(out)</text>
        <dbReference type="Rhea" id="RHEA:57888"/>
        <dbReference type="ChEBI" id="CHEBI:15378"/>
        <dbReference type="ChEBI" id="CHEBI:24646"/>
        <dbReference type="ChEBI" id="CHEBI:57540"/>
        <dbReference type="ChEBI" id="CHEBI:57945"/>
        <dbReference type="ChEBI" id="CHEBI:132124"/>
    </reaction>
</comment>
<sequence>MSDWICNDHTDGIDLKPEKGLPKSRRGGPIYRFATRSVGNRCSDMTAMEFLPVLFMIAGVVLVVGVTLFVSSLLRPSNPYPAKNMPYECGMDAAGEAAAGRFRVPFFILAILLVVFDVEAMFLFPWAVVLKEIGLVGYIEMFIFMVLLLVGFAYAWLKGALEWET</sequence>
<organism evidence="9 10">
    <name type="scientific">Rhizobium pisi</name>
    <dbReference type="NCBI Taxonomy" id="574561"/>
    <lineage>
        <taxon>Bacteria</taxon>
        <taxon>Pseudomonadati</taxon>
        <taxon>Pseudomonadota</taxon>
        <taxon>Alphaproteobacteria</taxon>
        <taxon>Hyphomicrobiales</taxon>
        <taxon>Rhizobiaceae</taxon>
        <taxon>Rhizobium/Agrobacterium group</taxon>
        <taxon>Rhizobium</taxon>
    </lineage>
</organism>
<evidence type="ECO:0000313" key="9">
    <source>
        <dbReference type="EMBL" id="MBB3132486.1"/>
    </source>
</evidence>
<comment type="function">
    <text evidence="7">NDH-1 shuttles electrons from NADH, via FMN and iron-sulfur (Fe-S) centers, to quinones in the respiratory chain. The immediate electron acceptor for the enzyme in this species is believed to be ubiquinone. Couples the redox reaction to proton translocation (for every two electrons transferred, four hydrogen ions are translocated across the cytoplasmic membrane), and thus conserves the redox energy in a proton gradient.</text>
</comment>
<evidence type="ECO:0000256" key="3">
    <source>
        <dbReference type="ARBA" id="ARBA00022448"/>
    </source>
</evidence>
<dbReference type="PANTHER" id="PTHR11058">
    <property type="entry name" value="NADH-UBIQUINONE OXIDOREDUCTASE CHAIN 3"/>
    <property type="match status" value="1"/>
</dbReference>
<keyword evidence="7 8" id="KW-0520">NAD</keyword>
<dbReference type="InterPro" id="IPR038430">
    <property type="entry name" value="NDAH_ubi_oxred_su3_sf"/>
</dbReference>
<keyword evidence="7 8" id="KW-0874">Quinone</keyword>
<reference evidence="9 10" key="1">
    <citation type="submission" date="2020-08" db="EMBL/GenBank/DDBJ databases">
        <title>Genomic Encyclopedia of Type Strains, Phase III (KMG-III): the genomes of soil and plant-associated and newly described type strains.</title>
        <authorList>
            <person name="Whitman W."/>
        </authorList>
    </citation>
    <scope>NUCLEOTIDE SEQUENCE [LARGE SCALE GENOMIC DNA]</scope>
    <source>
        <strain evidence="9 10">CECT 4113</strain>
    </source>
</reference>
<dbReference type="GO" id="GO:0005886">
    <property type="term" value="C:plasma membrane"/>
    <property type="evidence" value="ECO:0007669"/>
    <property type="project" value="UniProtKB-SubCell"/>
</dbReference>
<dbReference type="Proteomes" id="UP000518315">
    <property type="component" value="Unassembled WGS sequence"/>
</dbReference>
<keyword evidence="7" id="KW-0830">Ubiquinone</keyword>
<dbReference type="EMBL" id="JACHXH010000001">
    <property type="protein sequence ID" value="MBB3132486.1"/>
    <property type="molecule type" value="Genomic_DNA"/>
</dbReference>
<dbReference type="PANTHER" id="PTHR11058:SF9">
    <property type="entry name" value="NADH-UBIQUINONE OXIDOREDUCTASE CHAIN 3"/>
    <property type="match status" value="1"/>
</dbReference>
<comment type="subcellular location">
    <subcellularLocation>
        <location evidence="7 8">Cell membrane</location>
        <topology evidence="7 8">Multi-pass membrane protein</topology>
    </subcellularLocation>
    <subcellularLocation>
        <location evidence="1">Membrane</location>
        <topology evidence="1">Multi-pass membrane protein</topology>
    </subcellularLocation>
</comment>
<comment type="similarity">
    <text evidence="2 7 8">Belongs to the complex I subunit 3 family.</text>
</comment>
<feature type="transmembrane region" description="Helical" evidence="7">
    <location>
        <begin position="135"/>
        <end position="157"/>
    </location>
</feature>
<dbReference type="GO" id="GO:0008137">
    <property type="term" value="F:NADH dehydrogenase (ubiquinone) activity"/>
    <property type="evidence" value="ECO:0007669"/>
    <property type="project" value="InterPro"/>
</dbReference>
<evidence type="ECO:0000256" key="4">
    <source>
        <dbReference type="ARBA" id="ARBA00022692"/>
    </source>
</evidence>
<evidence type="ECO:0000256" key="5">
    <source>
        <dbReference type="ARBA" id="ARBA00022989"/>
    </source>
</evidence>
<gene>
    <name evidence="7" type="primary">nuoA</name>
    <name evidence="9" type="ORF">FHS26_000181</name>
</gene>
<evidence type="ECO:0000256" key="7">
    <source>
        <dbReference type="HAMAP-Rule" id="MF_01394"/>
    </source>
</evidence>
<keyword evidence="6 7" id="KW-0472">Membrane</keyword>
<keyword evidence="7" id="KW-1278">Translocase</keyword>
<evidence type="ECO:0000256" key="2">
    <source>
        <dbReference type="ARBA" id="ARBA00008472"/>
    </source>
</evidence>
<dbReference type="Gene3D" id="1.20.58.1610">
    <property type="entry name" value="NADH:ubiquinone/plastoquinone oxidoreductase, chain 3"/>
    <property type="match status" value="1"/>
</dbReference>
<dbReference type="Pfam" id="PF00507">
    <property type="entry name" value="Oxidored_q4"/>
    <property type="match status" value="1"/>
</dbReference>
<keyword evidence="3 7" id="KW-0813">Transport</keyword>
<evidence type="ECO:0000256" key="6">
    <source>
        <dbReference type="ARBA" id="ARBA00023136"/>
    </source>
</evidence>
<keyword evidence="5 7" id="KW-1133">Transmembrane helix</keyword>
<dbReference type="AlphaFoldDB" id="A0A7W5FXV6"/>